<reference evidence="12 13" key="1">
    <citation type="journal article" date="2019" name="Nat. Ecol. Evol.">
        <title>Megaphylogeny resolves global patterns of mushroom evolution.</title>
        <authorList>
            <person name="Varga T."/>
            <person name="Krizsan K."/>
            <person name="Foldi C."/>
            <person name="Dima B."/>
            <person name="Sanchez-Garcia M."/>
            <person name="Sanchez-Ramirez S."/>
            <person name="Szollosi G.J."/>
            <person name="Szarkandi J.G."/>
            <person name="Papp V."/>
            <person name="Albert L."/>
            <person name="Andreopoulos W."/>
            <person name="Angelini C."/>
            <person name="Antonin V."/>
            <person name="Barry K.W."/>
            <person name="Bougher N.L."/>
            <person name="Buchanan P."/>
            <person name="Buyck B."/>
            <person name="Bense V."/>
            <person name="Catcheside P."/>
            <person name="Chovatia M."/>
            <person name="Cooper J."/>
            <person name="Damon W."/>
            <person name="Desjardin D."/>
            <person name="Finy P."/>
            <person name="Geml J."/>
            <person name="Haridas S."/>
            <person name="Hughes K."/>
            <person name="Justo A."/>
            <person name="Karasinski D."/>
            <person name="Kautmanova I."/>
            <person name="Kiss B."/>
            <person name="Kocsube S."/>
            <person name="Kotiranta H."/>
            <person name="LaButti K.M."/>
            <person name="Lechner B.E."/>
            <person name="Liimatainen K."/>
            <person name="Lipzen A."/>
            <person name="Lukacs Z."/>
            <person name="Mihaltcheva S."/>
            <person name="Morgado L.N."/>
            <person name="Niskanen T."/>
            <person name="Noordeloos M.E."/>
            <person name="Ohm R.A."/>
            <person name="Ortiz-Santana B."/>
            <person name="Ovrebo C."/>
            <person name="Racz N."/>
            <person name="Riley R."/>
            <person name="Savchenko A."/>
            <person name="Shiryaev A."/>
            <person name="Soop K."/>
            <person name="Spirin V."/>
            <person name="Szebenyi C."/>
            <person name="Tomsovsky M."/>
            <person name="Tulloss R.E."/>
            <person name="Uehling J."/>
            <person name="Grigoriev I.V."/>
            <person name="Vagvolgyi C."/>
            <person name="Papp T."/>
            <person name="Martin F.M."/>
            <person name="Miettinen O."/>
            <person name="Hibbett D.S."/>
            <person name="Nagy L.G."/>
        </authorList>
    </citation>
    <scope>NUCLEOTIDE SEQUENCE [LARGE SCALE GENOMIC DNA]</scope>
    <source>
        <strain evidence="12 13">CBS 962.96</strain>
    </source>
</reference>
<comment type="similarity">
    <text evidence="3 10">Belongs to the cytochrome P450 family.</text>
</comment>
<dbReference type="PANTHER" id="PTHR46300:SF7">
    <property type="entry name" value="P450, PUTATIVE (EUROFUNG)-RELATED"/>
    <property type="match status" value="1"/>
</dbReference>
<keyword evidence="5 9" id="KW-0479">Metal-binding</keyword>
<keyword evidence="6 10" id="KW-0560">Oxidoreductase</keyword>
<dbReference type="CDD" id="cd11065">
    <property type="entry name" value="CYP64-like"/>
    <property type="match status" value="1"/>
</dbReference>
<comment type="cofactor">
    <cofactor evidence="1 9">
        <name>heme</name>
        <dbReference type="ChEBI" id="CHEBI:30413"/>
    </cofactor>
</comment>
<evidence type="ECO:0000256" key="11">
    <source>
        <dbReference type="SAM" id="Phobius"/>
    </source>
</evidence>
<gene>
    <name evidence="12" type="ORF">K435DRAFT_928911</name>
</gene>
<protein>
    <submittedName>
        <fullName evidence="12">Cytochrome P450</fullName>
    </submittedName>
</protein>
<dbReference type="SUPFAM" id="SSF48264">
    <property type="entry name" value="Cytochrome P450"/>
    <property type="match status" value="1"/>
</dbReference>
<keyword evidence="11" id="KW-0812">Transmembrane</keyword>
<evidence type="ECO:0000313" key="13">
    <source>
        <dbReference type="Proteomes" id="UP000297245"/>
    </source>
</evidence>
<accession>A0A4S8L673</accession>
<dbReference type="Gene3D" id="1.10.630.10">
    <property type="entry name" value="Cytochrome P450"/>
    <property type="match status" value="1"/>
</dbReference>
<evidence type="ECO:0000256" key="9">
    <source>
        <dbReference type="PIRSR" id="PIRSR602401-1"/>
    </source>
</evidence>
<evidence type="ECO:0000256" key="10">
    <source>
        <dbReference type="RuleBase" id="RU000461"/>
    </source>
</evidence>
<comment type="pathway">
    <text evidence="2">Secondary metabolite biosynthesis.</text>
</comment>
<proteinExistence type="inferred from homology"/>
<dbReference type="InterPro" id="IPR017972">
    <property type="entry name" value="Cyt_P450_CS"/>
</dbReference>
<dbReference type="GO" id="GO:0016705">
    <property type="term" value="F:oxidoreductase activity, acting on paired donors, with incorporation or reduction of molecular oxygen"/>
    <property type="evidence" value="ECO:0007669"/>
    <property type="project" value="InterPro"/>
</dbReference>
<dbReference type="Proteomes" id="UP000297245">
    <property type="component" value="Unassembled WGS sequence"/>
</dbReference>
<keyword evidence="13" id="KW-1185">Reference proteome</keyword>
<dbReference type="GO" id="GO:0004497">
    <property type="term" value="F:monooxygenase activity"/>
    <property type="evidence" value="ECO:0007669"/>
    <property type="project" value="UniProtKB-KW"/>
</dbReference>
<evidence type="ECO:0000313" key="12">
    <source>
        <dbReference type="EMBL" id="THU84116.1"/>
    </source>
</evidence>
<keyword evidence="11" id="KW-0472">Membrane</keyword>
<dbReference type="OrthoDB" id="2789670at2759"/>
<dbReference type="InterPro" id="IPR001128">
    <property type="entry name" value="Cyt_P450"/>
</dbReference>
<dbReference type="GO" id="GO:0005506">
    <property type="term" value="F:iron ion binding"/>
    <property type="evidence" value="ECO:0007669"/>
    <property type="project" value="InterPro"/>
</dbReference>
<evidence type="ECO:0000256" key="8">
    <source>
        <dbReference type="ARBA" id="ARBA00023033"/>
    </source>
</evidence>
<keyword evidence="7 9" id="KW-0408">Iron</keyword>
<dbReference type="InterPro" id="IPR002401">
    <property type="entry name" value="Cyt_P450_E_grp-I"/>
</dbReference>
<keyword evidence="4 9" id="KW-0349">Heme</keyword>
<dbReference type="InterPro" id="IPR036396">
    <property type="entry name" value="Cyt_P450_sf"/>
</dbReference>
<evidence type="ECO:0000256" key="4">
    <source>
        <dbReference type="ARBA" id="ARBA00022617"/>
    </source>
</evidence>
<evidence type="ECO:0000256" key="3">
    <source>
        <dbReference type="ARBA" id="ARBA00010617"/>
    </source>
</evidence>
<sequence>MVFFTLSITHVGLAFTLLVVYIIARTTSWKHSSLPLPPGPRRIPLIGNLLDMPSKKEWETFAKWEEKYGATCLILVFGQTMIILNSTEHAVELLDKRSAIYSDRPIVPMGGELVGWNRAIGLLPYGKRFKKYRRLAKQLFGSPKTMEAFHPVEEEEAHRLLKRVVSNPEEFANHIQKMAGATILRVTHGYRVQEGEDPFVKLADKAMLQFAASTSSTGFMVNMIPARVSFQLTLLCSVPTVKYVPEWVPGAGFHKIAKEWATNLEETVELPFEWVKAQMANGTAEMSFLSSMLSQQPTSKEEEYDVKWTASSLYTGETFYILPTNDSRTGVAQVSFFKAMLLWPDVVKKAQAEIDRVIGNDRLPTFADRPNLPYLNALALETFRWHCAGPTGIPHRLMADNIYNGYFIPKGRQMTHNPSTYPDPWVFKPERFLTIDGQEPQMDPRDLCFGFGRRICPGRVLADASVFISCAMILAVFDISPYVENGVPDAPPDIEQEPGLVSHPSKFRCSITPRSNKALSLIMGDES</sequence>
<dbReference type="PRINTS" id="PR00463">
    <property type="entry name" value="EP450I"/>
</dbReference>
<evidence type="ECO:0000256" key="2">
    <source>
        <dbReference type="ARBA" id="ARBA00005179"/>
    </source>
</evidence>
<keyword evidence="8 10" id="KW-0503">Monooxygenase</keyword>
<organism evidence="12 13">
    <name type="scientific">Dendrothele bispora (strain CBS 962.96)</name>
    <dbReference type="NCBI Taxonomy" id="1314807"/>
    <lineage>
        <taxon>Eukaryota</taxon>
        <taxon>Fungi</taxon>
        <taxon>Dikarya</taxon>
        <taxon>Basidiomycota</taxon>
        <taxon>Agaricomycotina</taxon>
        <taxon>Agaricomycetes</taxon>
        <taxon>Agaricomycetidae</taxon>
        <taxon>Agaricales</taxon>
        <taxon>Agaricales incertae sedis</taxon>
        <taxon>Dendrothele</taxon>
    </lineage>
</organism>
<evidence type="ECO:0000256" key="6">
    <source>
        <dbReference type="ARBA" id="ARBA00023002"/>
    </source>
</evidence>
<dbReference type="Pfam" id="PF00067">
    <property type="entry name" value="p450"/>
    <property type="match status" value="1"/>
</dbReference>
<dbReference type="PROSITE" id="PS00086">
    <property type="entry name" value="CYTOCHROME_P450"/>
    <property type="match status" value="1"/>
</dbReference>
<dbReference type="AlphaFoldDB" id="A0A4S8L673"/>
<dbReference type="GO" id="GO:0020037">
    <property type="term" value="F:heme binding"/>
    <property type="evidence" value="ECO:0007669"/>
    <property type="project" value="InterPro"/>
</dbReference>
<feature type="binding site" description="axial binding residue" evidence="9">
    <location>
        <position position="456"/>
    </location>
    <ligand>
        <name>heme</name>
        <dbReference type="ChEBI" id="CHEBI:30413"/>
    </ligand>
    <ligandPart>
        <name>Fe</name>
        <dbReference type="ChEBI" id="CHEBI:18248"/>
    </ligandPart>
</feature>
<dbReference type="PANTHER" id="PTHR46300">
    <property type="entry name" value="P450, PUTATIVE (EUROFUNG)-RELATED-RELATED"/>
    <property type="match status" value="1"/>
</dbReference>
<name>A0A4S8L673_DENBC</name>
<dbReference type="InterPro" id="IPR050364">
    <property type="entry name" value="Cytochrome_P450_fung"/>
</dbReference>
<evidence type="ECO:0000256" key="5">
    <source>
        <dbReference type="ARBA" id="ARBA00022723"/>
    </source>
</evidence>
<evidence type="ECO:0000256" key="7">
    <source>
        <dbReference type="ARBA" id="ARBA00023004"/>
    </source>
</evidence>
<keyword evidence="11" id="KW-1133">Transmembrane helix</keyword>
<dbReference type="EMBL" id="ML179621">
    <property type="protein sequence ID" value="THU84116.1"/>
    <property type="molecule type" value="Genomic_DNA"/>
</dbReference>
<evidence type="ECO:0000256" key="1">
    <source>
        <dbReference type="ARBA" id="ARBA00001971"/>
    </source>
</evidence>
<feature type="transmembrane region" description="Helical" evidence="11">
    <location>
        <begin position="6"/>
        <end position="24"/>
    </location>
</feature>